<keyword evidence="4 6" id="KW-0067">ATP-binding</keyword>
<evidence type="ECO:0000256" key="3">
    <source>
        <dbReference type="ARBA" id="ARBA00022741"/>
    </source>
</evidence>
<dbReference type="GO" id="GO:0043190">
    <property type="term" value="C:ATP-binding cassette (ABC) transporter complex"/>
    <property type="evidence" value="ECO:0007669"/>
    <property type="project" value="TreeGrafter"/>
</dbReference>
<evidence type="ECO:0000256" key="4">
    <source>
        <dbReference type="ARBA" id="ARBA00022840"/>
    </source>
</evidence>
<proteinExistence type="inferred from homology"/>
<dbReference type="InterPro" id="IPR015856">
    <property type="entry name" value="ABC_transpr_CbiO/EcfA_su"/>
</dbReference>
<sequence>MTAQAGPRPDIKLNSVTCRFGPRTALRNVTLSLTERRIGIIGRNGSGKTTLSRLIAGLVAPDEGTVRVAGVDVCKDRKTAIRTVGILFQNPDHQIIFPTVEEELAFGLRQLGHDKPAARDGARAMLARFGRAEWHDRSVDSLSQGQRHLVCLMAVLAMAPKVIVLDEPFSGLDIPTTRALRRFLDGLDATLIHVTHDPGALTRYDRAIWLDRGTVAGDGPADTVLANYLNAMQEADDADADL</sequence>
<dbReference type="CDD" id="cd03225">
    <property type="entry name" value="ABC_cobalt_CbiO_domain1"/>
    <property type="match status" value="1"/>
</dbReference>
<organism evidence="6 7">
    <name type="scientific">Roseovarius gahaiensis</name>
    <dbReference type="NCBI Taxonomy" id="2716691"/>
    <lineage>
        <taxon>Bacteria</taxon>
        <taxon>Pseudomonadati</taxon>
        <taxon>Pseudomonadota</taxon>
        <taxon>Alphaproteobacteria</taxon>
        <taxon>Rhodobacterales</taxon>
        <taxon>Roseobacteraceae</taxon>
        <taxon>Roseovarius</taxon>
    </lineage>
</organism>
<keyword evidence="2" id="KW-0813">Transport</keyword>
<evidence type="ECO:0000256" key="1">
    <source>
        <dbReference type="ARBA" id="ARBA00005417"/>
    </source>
</evidence>
<dbReference type="GO" id="GO:0005524">
    <property type="term" value="F:ATP binding"/>
    <property type="evidence" value="ECO:0007669"/>
    <property type="project" value="UniProtKB-KW"/>
</dbReference>
<dbReference type="AlphaFoldDB" id="A0A967BEM5"/>
<dbReference type="GO" id="GO:0016887">
    <property type="term" value="F:ATP hydrolysis activity"/>
    <property type="evidence" value="ECO:0007669"/>
    <property type="project" value="InterPro"/>
</dbReference>
<dbReference type="Pfam" id="PF00005">
    <property type="entry name" value="ABC_tran"/>
    <property type="match status" value="1"/>
</dbReference>
<evidence type="ECO:0000256" key="2">
    <source>
        <dbReference type="ARBA" id="ARBA00022448"/>
    </source>
</evidence>
<dbReference type="PROSITE" id="PS50893">
    <property type="entry name" value="ABC_TRANSPORTER_2"/>
    <property type="match status" value="1"/>
</dbReference>
<dbReference type="EMBL" id="JAAORB010000035">
    <property type="protein sequence ID" value="NHQ75488.1"/>
    <property type="molecule type" value="Genomic_DNA"/>
</dbReference>
<dbReference type="GO" id="GO:0042626">
    <property type="term" value="F:ATPase-coupled transmembrane transporter activity"/>
    <property type="evidence" value="ECO:0007669"/>
    <property type="project" value="TreeGrafter"/>
</dbReference>
<evidence type="ECO:0000313" key="7">
    <source>
        <dbReference type="Proteomes" id="UP000639775"/>
    </source>
</evidence>
<dbReference type="InterPro" id="IPR003439">
    <property type="entry name" value="ABC_transporter-like_ATP-bd"/>
</dbReference>
<accession>A0A967BEM5</accession>
<keyword evidence="3" id="KW-0547">Nucleotide-binding</keyword>
<comment type="caution">
    <text evidence="6">The sequence shown here is derived from an EMBL/GenBank/DDBJ whole genome shotgun (WGS) entry which is preliminary data.</text>
</comment>
<reference evidence="6" key="1">
    <citation type="submission" date="2020-03" db="EMBL/GenBank/DDBJ databases">
        <title>Roseovarius gahaiensis sp. nov., isolated from Gahai Saline Lake, China.</title>
        <authorList>
            <person name="Sun X."/>
        </authorList>
    </citation>
    <scope>NUCLEOTIDE SEQUENCE</scope>
    <source>
        <strain evidence="6">GH877</strain>
    </source>
</reference>
<dbReference type="Proteomes" id="UP000639775">
    <property type="component" value="Unassembled WGS sequence"/>
</dbReference>
<dbReference type="PANTHER" id="PTHR43553:SF24">
    <property type="entry name" value="ENERGY-COUPLING FACTOR TRANSPORTER ATP-BINDING PROTEIN ECFA1"/>
    <property type="match status" value="1"/>
</dbReference>
<dbReference type="InterPro" id="IPR027417">
    <property type="entry name" value="P-loop_NTPase"/>
</dbReference>
<evidence type="ECO:0000259" key="5">
    <source>
        <dbReference type="PROSITE" id="PS50893"/>
    </source>
</evidence>
<keyword evidence="7" id="KW-1185">Reference proteome</keyword>
<feature type="domain" description="ABC transporter" evidence="5">
    <location>
        <begin position="11"/>
        <end position="237"/>
    </location>
</feature>
<name>A0A967BEM5_9RHOB</name>
<dbReference type="Gene3D" id="3.40.50.300">
    <property type="entry name" value="P-loop containing nucleotide triphosphate hydrolases"/>
    <property type="match status" value="1"/>
</dbReference>
<dbReference type="SMART" id="SM00382">
    <property type="entry name" value="AAA"/>
    <property type="match status" value="1"/>
</dbReference>
<comment type="similarity">
    <text evidence="1">Belongs to the ABC transporter superfamily.</text>
</comment>
<dbReference type="SUPFAM" id="SSF52540">
    <property type="entry name" value="P-loop containing nucleoside triphosphate hydrolases"/>
    <property type="match status" value="1"/>
</dbReference>
<gene>
    <name evidence="6" type="ORF">HAT86_13590</name>
</gene>
<dbReference type="InterPro" id="IPR050095">
    <property type="entry name" value="ECF_ABC_transporter_ATP-bd"/>
</dbReference>
<dbReference type="PANTHER" id="PTHR43553">
    <property type="entry name" value="HEAVY METAL TRANSPORTER"/>
    <property type="match status" value="1"/>
</dbReference>
<dbReference type="InterPro" id="IPR003593">
    <property type="entry name" value="AAA+_ATPase"/>
</dbReference>
<protein>
    <submittedName>
        <fullName evidence="6">ABC transporter ATP-binding protein</fullName>
    </submittedName>
</protein>
<evidence type="ECO:0000313" key="6">
    <source>
        <dbReference type="EMBL" id="NHQ75488.1"/>
    </source>
</evidence>